<feature type="compositionally biased region" description="Basic residues" evidence="7">
    <location>
        <begin position="1435"/>
        <end position="1454"/>
    </location>
</feature>
<evidence type="ECO:0000313" key="9">
    <source>
        <dbReference type="EMBL" id="TSM28194.1"/>
    </source>
</evidence>
<feature type="compositionally biased region" description="Basic and acidic residues" evidence="7">
    <location>
        <begin position="783"/>
        <end position="810"/>
    </location>
</feature>
<dbReference type="GO" id="GO:0045892">
    <property type="term" value="P:negative regulation of DNA-templated transcription"/>
    <property type="evidence" value="ECO:0007669"/>
    <property type="project" value="TreeGrafter"/>
</dbReference>
<dbReference type="PROSITE" id="PS50016">
    <property type="entry name" value="ZF_PHD_2"/>
    <property type="match status" value="1"/>
</dbReference>
<feature type="region of interest" description="Disordered" evidence="7">
    <location>
        <begin position="1319"/>
        <end position="1652"/>
    </location>
</feature>
<dbReference type="CDD" id="cd15543">
    <property type="entry name" value="PHD_RSF1"/>
    <property type="match status" value="1"/>
</dbReference>
<feature type="compositionally biased region" description="Basic and acidic residues" evidence="7">
    <location>
        <begin position="1007"/>
        <end position="1027"/>
    </location>
</feature>
<keyword evidence="4" id="KW-0862">Zinc</keyword>
<feature type="compositionally biased region" description="Basic residues" evidence="7">
    <location>
        <begin position="1563"/>
        <end position="1573"/>
    </location>
</feature>
<feature type="region of interest" description="Disordered" evidence="7">
    <location>
        <begin position="493"/>
        <end position="1169"/>
    </location>
</feature>
<feature type="compositionally biased region" description="Basic and acidic residues" evidence="7">
    <location>
        <begin position="899"/>
        <end position="959"/>
    </location>
</feature>
<protein>
    <submittedName>
        <fullName evidence="9">Remodeling and spacing factor 1</fullName>
    </submittedName>
</protein>
<keyword evidence="5" id="KW-0539">Nucleus</keyword>
<feature type="compositionally biased region" description="Basic residues" evidence="7">
    <location>
        <begin position="1092"/>
        <end position="1112"/>
    </location>
</feature>
<keyword evidence="2" id="KW-0479">Metal-binding</keyword>
<feature type="compositionally biased region" description="Acidic residues" evidence="7">
    <location>
        <begin position="1116"/>
        <end position="1138"/>
    </location>
</feature>
<feature type="compositionally biased region" description="Basic and acidic residues" evidence="7">
    <location>
        <begin position="968"/>
        <end position="980"/>
    </location>
</feature>
<feature type="compositionally biased region" description="Basic and acidic residues" evidence="7">
    <location>
        <begin position="272"/>
        <end position="281"/>
    </location>
</feature>
<dbReference type="InterPro" id="IPR019786">
    <property type="entry name" value="Zinc_finger_PHD-type_CS"/>
</dbReference>
<dbReference type="GO" id="GO:0031213">
    <property type="term" value="C:RSF complex"/>
    <property type="evidence" value="ECO:0007669"/>
    <property type="project" value="InterPro"/>
</dbReference>
<dbReference type="PANTHER" id="PTHR14296">
    <property type="entry name" value="REMODELING AND SPACING FACTOR 1"/>
    <property type="match status" value="1"/>
</dbReference>
<dbReference type="SMART" id="SM00249">
    <property type="entry name" value="PHD"/>
    <property type="match status" value="1"/>
</dbReference>
<dbReference type="GO" id="GO:0008270">
    <property type="term" value="F:zinc ion binding"/>
    <property type="evidence" value="ECO:0007669"/>
    <property type="project" value="UniProtKB-KW"/>
</dbReference>
<dbReference type="Pfam" id="PF00628">
    <property type="entry name" value="PHD"/>
    <property type="match status" value="1"/>
</dbReference>
<feature type="compositionally biased region" description="Low complexity" evidence="7">
    <location>
        <begin position="1156"/>
        <end position="1165"/>
    </location>
</feature>
<feature type="compositionally biased region" description="Basic and acidic residues" evidence="7">
    <location>
        <begin position="625"/>
        <end position="661"/>
    </location>
</feature>
<feature type="compositionally biased region" description="Basic residues" evidence="7">
    <location>
        <begin position="994"/>
        <end position="1006"/>
    </location>
</feature>
<feature type="compositionally biased region" description="Acidic residues" evidence="7">
    <location>
        <begin position="1577"/>
        <end position="1592"/>
    </location>
</feature>
<reference evidence="9 10" key="1">
    <citation type="journal article" date="2019" name="Genome Biol. Evol.">
        <title>Whole-Genome Sequencing of the Giant Devil Catfish, Bagarius yarrelli.</title>
        <authorList>
            <person name="Jiang W."/>
            <person name="Lv Y."/>
            <person name="Cheng L."/>
            <person name="Yang K."/>
            <person name="Chao B."/>
            <person name="Wang X."/>
            <person name="Li Y."/>
            <person name="Pan X."/>
            <person name="You X."/>
            <person name="Zhang Y."/>
            <person name="Yang J."/>
            <person name="Li J."/>
            <person name="Zhang X."/>
            <person name="Liu S."/>
            <person name="Sun C."/>
            <person name="Yang J."/>
            <person name="Shi Q."/>
        </authorList>
    </citation>
    <scope>NUCLEOTIDE SEQUENCE [LARGE SCALE GENOMIC DNA]</scope>
    <source>
        <strain evidence="9">JWS20170419001</strain>
        <tissue evidence="9">Muscle</tissue>
    </source>
</reference>
<dbReference type="SUPFAM" id="SSF57903">
    <property type="entry name" value="FYVE/PHD zinc finger"/>
    <property type="match status" value="1"/>
</dbReference>
<keyword evidence="10" id="KW-1185">Reference proteome</keyword>
<feature type="domain" description="PHD-type" evidence="8">
    <location>
        <begin position="1170"/>
        <end position="1220"/>
    </location>
</feature>
<feature type="compositionally biased region" description="Basic and acidic residues" evidence="7">
    <location>
        <begin position="719"/>
        <end position="773"/>
    </location>
</feature>
<organism evidence="9 10">
    <name type="scientific">Bagarius yarrelli</name>
    <name type="common">Goonch</name>
    <name type="synonym">Bagrus yarrelli</name>
    <dbReference type="NCBI Taxonomy" id="175774"/>
    <lineage>
        <taxon>Eukaryota</taxon>
        <taxon>Metazoa</taxon>
        <taxon>Chordata</taxon>
        <taxon>Craniata</taxon>
        <taxon>Vertebrata</taxon>
        <taxon>Euteleostomi</taxon>
        <taxon>Actinopterygii</taxon>
        <taxon>Neopterygii</taxon>
        <taxon>Teleostei</taxon>
        <taxon>Ostariophysi</taxon>
        <taxon>Siluriformes</taxon>
        <taxon>Sisoridae</taxon>
        <taxon>Sisorinae</taxon>
        <taxon>Bagarius</taxon>
    </lineage>
</organism>
<feature type="compositionally biased region" description="Acidic residues" evidence="7">
    <location>
        <begin position="1375"/>
        <end position="1388"/>
    </location>
</feature>
<dbReference type="InterPro" id="IPR001965">
    <property type="entry name" value="Znf_PHD"/>
</dbReference>
<evidence type="ECO:0000256" key="3">
    <source>
        <dbReference type="ARBA" id="ARBA00022771"/>
    </source>
</evidence>
<dbReference type="Gene3D" id="3.30.40.10">
    <property type="entry name" value="Zinc/RING finger domain, C3HC4 (zinc finger)"/>
    <property type="match status" value="1"/>
</dbReference>
<feature type="compositionally biased region" description="Basic and acidic residues" evidence="7">
    <location>
        <begin position="1043"/>
        <end position="1065"/>
    </location>
</feature>
<feature type="compositionally biased region" description="Basic and acidic residues" evidence="7">
    <location>
        <begin position="536"/>
        <end position="550"/>
    </location>
</feature>
<feature type="compositionally biased region" description="Basic and acidic residues" evidence="7">
    <location>
        <begin position="312"/>
        <end position="351"/>
    </location>
</feature>
<dbReference type="InterPro" id="IPR028938">
    <property type="entry name" value="Rsf1-like"/>
</dbReference>
<feature type="compositionally biased region" description="Basic and acidic residues" evidence="7">
    <location>
        <begin position="1614"/>
        <end position="1630"/>
    </location>
</feature>
<feature type="compositionally biased region" description="Acidic residues" evidence="7">
    <location>
        <begin position="1458"/>
        <end position="1475"/>
    </location>
</feature>
<keyword evidence="3 6" id="KW-0863">Zinc-finger</keyword>
<evidence type="ECO:0000313" key="10">
    <source>
        <dbReference type="Proteomes" id="UP000319801"/>
    </source>
</evidence>
<name>A0A556U3G5_BAGYA</name>
<dbReference type="PROSITE" id="PS01359">
    <property type="entry name" value="ZF_PHD_1"/>
    <property type="match status" value="1"/>
</dbReference>
<feature type="compositionally biased region" description="Polar residues" evidence="7">
    <location>
        <begin position="668"/>
        <end position="679"/>
    </location>
</feature>
<dbReference type="InterPro" id="IPR011011">
    <property type="entry name" value="Znf_FYVE_PHD"/>
</dbReference>
<dbReference type="InterPro" id="IPR028942">
    <property type="entry name" value="WHIM1_dom"/>
</dbReference>
<dbReference type="Proteomes" id="UP000319801">
    <property type="component" value="Unassembled WGS sequence"/>
</dbReference>
<dbReference type="Pfam" id="PF15612">
    <property type="entry name" value="WHIM1"/>
    <property type="match status" value="1"/>
</dbReference>
<dbReference type="InterPro" id="IPR019787">
    <property type="entry name" value="Znf_PHD-finger"/>
</dbReference>
<feature type="compositionally biased region" description="Basic and acidic residues" evidence="7">
    <location>
        <begin position="288"/>
        <end position="304"/>
    </location>
</feature>
<feature type="compositionally biased region" description="Polar residues" evidence="7">
    <location>
        <begin position="1643"/>
        <end position="1652"/>
    </location>
</feature>
<feature type="compositionally biased region" description="Basic and acidic residues" evidence="7">
    <location>
        <begin position="1547"/>
        <end position="1562"/>
    </location>
</feature>
<evidence type="ECO:0000256" key="1">
    <source>
        <dbReference type="ARBA" id="ARBA00004123"/>
    </source>
</evidence>
<feature type="compositionally biased region" description="Polar residues" evidence="7">
    <location>
        <begin position="358"/>
        <end position="374"/>
    </location>
</feature>
<dbReference type="InterPro" id="IPR013083">
    <property type="entry name" value="Znf_RING/FYVE/PHD"/>
</dbReference>
<feature type="compositionally biased region" description="Basic and acidic residues" evidence="7">
    <location>
        <begin position="818"/>
        <end position="844"/>
    </location>
</feature>
<proteinExistence type="predicted"/>
<evidence type="ECO:0000256" key="5">
    <source>
        <dbReference type="ARBA" id="ARBA00023242"/>
    </source>
</evidence>
<evidence type="ECO:0000256" key="6">
    <source>
        <dbReference type="PROSITE-ProRule" id="PRU00146"/>
    </source>
</evidence>
<dbReference type="EMBL" id="VCAZ01000043">
    <property type="protein sequence ID" value="TSM28194.1"/>
    <property type="molecule type" value="Genomic_DNA"/>
</dbReference>
<feature type="compositionally biased region" description="Basic and acidic residues" evidence="7">
    <location>
        <begin position="680"/>
        <end position="707"/>
    </location>
</feature>
<feature type="compositionally biased region" description="Polar residues" evidence="7">
    <location>
        <begin position="1500"/>
        <end position="1516"/>
    </location>
</feature>
<evidence type="ECO:0000256" key="7">
    <source>
        <dbReference type="SAM" id="MobiDB-lite"/>
    </source>
</evidence>
<feature type="region of interest" description="Disordered" evidence="7">
    <location>
        <begin position="258"/>
        <end position="422"/>
    </location>
</feature>
<comment type="caution">
    <text evidence="9">The sequence shown here is derived from an EMBL/GenBank/DDBJ whole genome shotgun (WGS) entry which is preliminary data.</text>
</comment>
<dbReference type="GO" id="GO:0042393">
    <property type="term" value="F:histone binding"/>
    <property type="evidence" value="ECO:0007669"/>
    <property type="project" value="TreeGrafter"/>
</dbReference>
<feature type="compositionally biased region" description="Basic and acidic residues" evidence="7">
    <location>
        <begin position="378"/>
        <end position="395"/>
    </location>
</feature>
<evidence type="ECO:0000259" key="8">
    <source>
        <dbReference type="PROSITE" id="PS50016"/>
    </source>
</evidence>
<evidence type="ECO:0000256" key="2">
    <source>
        <dbReference type="ARBA" id="ARBA00022723"/>
    </source>
</evidence>
<comment type="subcellular location">
    <subcellularLocation>
        <location evidence="1">Nucleus</location>
    </subcellularLocation>
</comment>
<feature type="compositionally biased region" description="Acidic residues" evidence="7">
    <location>
        <begin position="1395"/>
        <end position="1410"/>
    </location>
</feature>
<accession>A0A556U3G5</accession>
<gene>
    <name evidence="9" type="ORF">Baya_6976</name>
</gene>
<dbReference type="PANTHER" id="PTHR14296:SF18">
    <property type="entry name" value="REMODELING AND SPACING FACTOR 1 ISOFORM X1"/>
    <property type="match status" value="1"/>
</dbReference>
<feature type="compositionally biased region" description="Basic and acidic residues" evidence="7">
    <location>
        <begin position="567"/>
        <end position="618"/>
    </location>
</feature>
<dbReference type="OrthoDB" id="10055895at2759"/>
<feature type="compositionally biased region" description="Basic and acidic residues" evidence="7">
    <location>
        <begin position="493"/>
        <end position="528"/>
    </location>
</feature>
<evidence type="ECO:0000256" key="4">
    <source>
        <dbReference type="ARBA" id="ARBA00022833"/>
    </source>
</evidence>
<sequence length="1724" mass="194253">MCVSAQSSGGGGICRYASGEKNSPTQTLALPSALHCGESLVLQRTVSNPSIVKMAASAAAAGSSTGLCPSFAVICSFLERYGALLDLPELTFPQLERYLQETDTVPKLLVDLHVKLLRKIGKSVTADRWEKYLVKVCQDFNTTWAWELEKKGYREMTVDCKTGILKYLCECQFDDNIKFKTAINEEDPDKMRLQPIGRDKDGLMYWFQLDQDHNVRVYVEEQDDLDGSSWKCIVRNRNDLAQILALLKTQIDPTLLVKKNQEEDSSSNCPKPESEENKKKEDDEELKEDMNQDEEKSPKTEKDNVLAQTDSVKQEPAEKKETLTDKDTKHDVESEKPAVVKEKVTHTVKEEPMEEGQEINNTSESASEKNSAPLPTTEHVEEVNKKPEEKQKASKIDQQAKIPLKKREMKRSEDFDTGSCGSGGSSIIVCNPAVKEARVVGDENSLSSNNVNGNVSPSVVAEGDCKAGENLKIKQTEAGAVLKDQDLADAEIKKTNEQISDTKQEEEAGKKAKKDDVTLGKSLTRVEESMVVEETAISKEDQKTSVKPEETAQTSDKTSEVNAEAVNLHKDLEKPDDSAKNKNAEDCSKPLHRKDPEISRVKKPTDEAKNEEKPDTVKESPFANDSKRTREENHDFSQTDTKNDTPSNEKADAAKDDKTETEAPMDADTSTSQDSLEQQSDAHEPCRLAAQKADKPCTSDETKHSNDETNSTTLTDCALLKDDEKSESSSTKQSDKKEQAKEDTTPVKENKESKPLKEEKNLTEESNISEKKNPSPPEENETTNEKSTECKETNMETTAKESFKSDHERTLSISTMPDTDRTDSGSTQKDDDQEKKQDIMKKTAEVPSAVSKTEEAPSCLVSKMKEAPRPTKPMEVTSADTEDNDTPTGNKEASEENMAFEKEPSDALSKGGDKEACSEKSVENERPIEESKTFTEESGENQKESDKQKCTSQKEEHLSSKFTADQIQAKEKDAINKGESDNSEVVPEAPQKGIRLKIKVPAHRRRAELQREEGKGDSESEASEGRCLRRSPRICRPTAKLAEIQDRKVEKKQVMLSVEKEKEENEEREEEENAVQKKTKEKRVEQEGQAKPKGRRQRRVRWSTVRSRRKKKGSEDGQDDESSSEEEETEEDDSDEDYQVEKKKRRRNRNKERNSSDTSTSSSDDLPPNDDPCKHCGLPNHPELILLCDSCDSGYHTACLRPPLMIIPDGEWFCPPCQHKLLCDKLEEQLQNLDVALKKKERAERRKERLVYVGISVENIIAPTVQAEAEKQEEVVKEKKEVKKNKSWGRRSTRAKKYISYRFDEFDEAIEEAIEEDIKEAEGGGAGRGKDMANITGHRGKDMSTILQEEGKENGRPKRTSAGQRRKKRRRLNDLDSDSTVDEEESEEEFRLSDSSEEEEFVVSDNDVDSEGAAQSFDDSDFGSDGQGPTASLSSRRRPTKRWNTRPRRRRRPRGYSDDEELEETDEEDEEEEMVTEGSSEFSDSDLDLRRRRSHRSQKKQVNYCETSESDASQKSANRDKAKKRRRLSSSESDVSFRSMDSDNEDEKSKKQREILSEEESRKRRRRLSLKRRRESEDEANSSDSDDSEEEERPIRKRVNRIDSDDSDEEEAEEKEKEKKSTEKASEETVAKVVCPPDYNLELPSTNGQSPVKTLEGLISRPTTGMANQALSSQIGLKNISAPQPLSVSANGLVPQEMAPQDEDEDDLLGVTDLVDYVCNSEQL</sequence>
<feature type="compositionally biased region" description="Basic residues" evidence="7">
    <location>
        <begin position="1490"/>
        <end position="1499"/>
    </location>
</feature>